<dbReference type="SUPFAM" id="SSF55961">
    <property type="entry name" value="Bet v1-like"/>
    <property type="match status" value="1"/>
</dbReference>
<name>A0A7S1BMT1_9STRA</name>
<gene>
    <name evidence="3" type="ORF">CHYS00102_LOCUS17944</name>
</gene>
<dbReference type="InterPro" id="IPR051213">
    <property type="entry name" value="START_lipid_transfer"/>
</dbReference>
<sequence length="339" mass="38071">MQFYIKCFLLLTMTVSDVKGRAEATSFGLGKRKSNVLAFSPPSFNLPLFAATPKLAPSKVQGTSISLPDFDELFGRIQSVSPLARHIIDGGTGGFNEMDGEDEFQWKKVESNSNLKKPIQHFDKIDHFQKKNAPILRFRSSIEGPHVPERFAHLFMDVDARKKWDISISQVYEAYPIYDLDMANIIIGSKYGDCSRMGVGYCQTKQSVVSPREQLTMCGIQDFESGGAIIWGTEMEDSENHLFPEGKRHVRAKSHIFSTSLMPTGPNTFDVEYILQLEIGGNIPYFMTASVIAETVKKMFGYAKKYFSGGENGELEKYIAAKKSLQNVLQDRESILLPF</sequence>
<organism evidence="3">
    <name type="scientific">Corethron hystrix</name>
    <dbReference type="NCBI Taxonomy" id="216773"/>
    <lineage>
        <taxon>Eukaryota</taxon>
        <taxon>Sar</taxon>
        <taxon>Stramenopiles</taxon>
        <taxon>Ochrophyta</taxon>
        <taxon>Bacillariophyta</taxon>
        <taxon>Coscinodiscophyceae</taxon>
        <taxon>Corethrophycidae</taxon>
        <taxon>Corethrales</taxon>
        <taxon>Corethraceae</taxon>
        <taxon>Corethron</taxon>
    </lineage>
</organism>
<accession>A0A7S1BMT1</accession>
<dbReference type="PANTHER" id="PTHR19308:SF14">
    <property type="entry name" value="START DOMAIN-CONTAINING PROTEIN"/>
    <property type="match status" value="1"/>
</dbReference>
<feature type="domain" description="START" evidence="2">
    <location>
        <begin position="106"/>
        <end position="292"/>
    </location>
</feature>
<feature type="signal peptide" evidence="1">
    <location>
        <begin position="1"/>
        <end position="20"/>
    </location>
</feature>
<dbReference type="InterPro" id="IPR002913">
    <property type="entry name" value="START_lipid-bd_dom"/>
</dbReference>
<dbReference type="InterPro" id="IPR023393">
    <property type="entry name" value="START-like_dom_sf"/>
</dbReference>
<dbReference type="GO" id="GO:0008289">
    <property type="term" value="F:lipid binding"/>
    <property type="evidence" value="ECO:0007669"/>
    <property type="project" value="InterPro"/>
</dbReference>
<proteinExistence type="predicted"/>
<dbReference type="PANTHER" id="PTHR19308">
    <property type="entry name" value="PHOSPHATIDYLCHOLINE TRANSFER PROTEIN"/>
    <property type="match status" value="1"/>
</dbReference>
<protein>
    <recommendedName>
        <fullName evidence="2">START domain-containing protein</fullName>
    </recommendedName>
</protein>
<evidence type="ECO:0000313" key="3">
    <source>
        <dbReference type="EMBL" id="CAD8890738.1"/>
    </source>
</evidence>
<dbReference type="EMBL" id="HBFR01025049">
    <property type="protein sequence ID" value="CAD8890738.1"/>
    <property type="molecule type" value="Transcribed_RNA"/>
</dbReference>
<dbReference type="PROSITE" id="PS50848">
    <property type="entry name" value="START"/>
    <property type="match status" value="1"/>
</dbReference>
<dbReference type="AlphaFoldDB" id="A0A7S1BMT1"/>
<evidence type="ECO:0000256" key="1">
    <source>
        <dbReference type="SAM" id="SignalP"/>
    </source>
</evidence>
<dbReference type="GO" id="GO:0005737">
    <property type="term" value="C:cytoplasm"/>
    <property type="evidence" value="ECO:0007669"/>
    <property type="project" value="UniProtKB-ARBA"/>
</dbReference>
<reference evidence="3" key="1">
    <citation type="submission" date="2021-01" db="EMBL/GenBank/DDBJ databases">
        <authorList>
            <person name="Corre E."/>
            <person name="Pelletier E."/>
            <person name="Niang G."/>
            <person name="Scheremetjew M."/>
            <person name="Finn R."/>
            <person name="Kale V."/>
            <person name="Holt S."/>
            <person name="Cochrane G."/>
            <person name="Meng A."/>
            <person name="Brown T."/>
            <person name="Cohen L."/>
        </authorList>
    </citation>
    <scope>NUCLEOTIDE SEQUENCE</scope>
    <source>
        <strain evidence="3">308</strain>
    </source>
</reference>
<dbReference type="Gene3D" id="3.30.530.20">
    <property type="match status" value="1"/>
</dbReference>
<evidence type="ECO:0000259" key="2">
    <source>
        <dbReference type="PROSITE" id="PS50848"/>
    </source>
</evidence>
<feature type="chain" id="PRO_5031476302" description="START domain-containing protein" evidence="1">
    <location>
        <begin position="21"/>
        <end position="339"/>
    </location>
</feature>
<keyword evidence="1" id="KW-0732">Signal</keyword>